<keyword evidence="3" id="KW-1185">Reference proteome</keyword>
<evidence type="ECO:0000313" key="2">
    <source>
        <dbReference type="EMBL" id="KIJ30809.1"/>
    </source>
</evidence>
<evidence type="ECO:0000313" key="3">
    <source>
        <dbReference type="Proteomes" id="UP000054279"/>
    </source>
</evidence>
<reference evidence="2 3" key="1">
    <citation type="submission" date="2014-06" db="EMBL/GenBank/DDBJ databases">
        <title>Evolutionary Origins and Diversification of the Mycorrhizal Mutualists.</title>
        <authorList>
            <consortium name="DOE Joint Genome Institute"/>
            <consortium name="Mycorrhizal Genomics Consortium"/>
            <person name="Kohler A."/>
            <person name="Kuo A."/>
            <person name="Nagy L.G."/>
            <person name="Floudas D."/>
            <person name="Copeland A."/>
            <person name="Barry K.W."/>
            <person name="Cichocki N."/>
            <person name="Veneault-Fourrey C."/>
            <person name="LaButti K."/>
            <person name="Lindquist E.A."/>
            <person name="Lipzen A."/>
            <person name="Lundell T."/>
            <person name="Morin E."/>
            <person name="Murat C."/>
            <person name="Riley R."/>
            <person name="Ohm R."/>
            <person name="Sun H."/>
            <person name="Tunlid A."/>
            <person name="Henrissat B."/>
            <person name="Grigoriev I.V."/>
            <person name="Hibbett D.S."/>
            <person name="Martin F."/>
        </authorList>
    </citation>
    <scope>NUCLEOTIDE SEQUENCE [LARGE SCALE GENOMIC DNA]</scope>
    <source>
        <strain evidence="2 3">SS14</strain>
    </source>
</reference>
<evidence type="ECO:0000256" key="1">
    <source>
        <dbReference type="SAM" id="MobiDB-lite"/>
    </source>
</evidence>
<dbReference type="Proteomes" id="UP000054279">
    <property type="component" value="Unassembled WGS sequence"/>
</dbReference>
<dbReference type="AlphaFoldDB" id="A0A0C9U8M6"/>
<name>A0A0C9U8M6_SPHS4</name>
<gene>
    <name evidence="2" type="ORF">M422DRAFT_267640</name>
</gene>
<sequence length="155" mass="16855">MGKKPCIMSKSTVDEAGLGHRKPPCTRLYFSLRHFLKHHALQPYQGTSTSTYVPPGPAVSSSSSASTAAQTMPPELEQTLATLISHRFVLEYLVLSRSTEPVSIVRHAGVVFEGEREVGGGESDEKSTPHRPLIINNAPSDSRYVLVVLQNPAMT</sequence>
<feature type="compositionally biased region" description="Low complexity" evidence="1">
    <location>
        <begin position="58"/>
        <end position="69"/>
    </location>
</feature>
<feature type="region of interest" description="Disordered" evidence="1">
    <location>
        <begin position="47"/>
        <end position="72"/>
    </location>
</feature>
<proteinExistence type="predicted"/>
<dbReference type="OrthoDB" id="9985637at2759"/>
<dbReference type="HOGENOM" id="CLU_1696605_0_0_1"/>
<organism evidence="2 3">
    <name type="scientific">Sphaerobolus stellatus (strain SS14)</name>
    <dbReference type="NCBI Taxonomy" id="990650"/>
    <lineage>
        <taxon>Eukaryota</taxon>
        <taxon>Fungi</taxon>
        <taxon>Dikarya</taxon>
        <taxon>Basidiomycota</taxon>
        <taxon>Agaricomycotina</taxon>
        <taxon>Agaricomycetes</taxon>
        <taxon>Phallomycetidae</taxon>
        <taxon>Geastrales</taxon>
        <taxon>Sphaerobolaceae</taxon>
        <taxon>Sphaerobolus</taxon>
    </lineage>
</organism>
<protein>
    <submittedName>
        <fullName evidence="2">Uncharacterized protein</fullName>
    </submittedName>
</protein>
<accession>A0A0C9U8M6</accession>
<dbReference type="EMBL" id="KN837254">
    <property type="protein sequence ID" value="KIJ30809.1"/>
    <property type="molecule type" value="Genomic_DNA"/>
</dbReference>